<reference evidence="6 7" key="1">
    <citation type="submission" date="2019-05" db="EMBL/GenBank/DDBJ databases">
        <title>Complete genome sequencing of Anaerostipes rhamnosivorans.</title>
        <authorList>
            <person name="Bui T.P.N."/>
            <person name="de Vos W.M."/>
        </authorList>
    </citation>
    <scope>NUCLEOTIDE SEQUENCE [LARGE SCALE GENOMIC DNA]</scope>
    <source>
        <strain evidence="6 7">1y2</strain>
    </source>
</reference>
<gene>
    <name evidence="6" type="ORF">AR1Y2_0127</name>
</gene>
<name>A0A4P8IAL7_9FIRM</name>
<dbReference type="GO" id="GO:0003700">
    <property type="term" value="F:DNA-binding transcription factor activity"/>
    <property type="evidence" value="ECO:0007669"/>
    <property type="project" value="InterPro"/>
</dbReference>
<evidence type="ECO:0000256" key="1">
    <source>
        <dbReference type="ARBA" id="ARBA00009437"/>
    </source>
</evidence>
<evidence type="ECO:0000256" key="4">
    <source>
        <dbReference type="ARBA" id="ARBA00023163"/>
    </source>
</evidence>
<dbReference type="PRINTS" id="PR00039">
    <property type="entry name" value="HTHLYSR"/>
</dbReference>
<evidence type="ECO:0000256" key="3">
    <source>
        <dbReference type="ARBA" id="ARBA00023125"/>
    </source>
</evidence>
<dbReference type="PANTHER" id="PTHR30346:SF28">
    <property type="entry name" value="HTH-TYPE TRANSCRIPTIONAL REGULATOR CYNR"/>
    <property type="match status" value="1"/>
</dbReference>
<dbReference type="InterPro" id="IPR000847">
    <property type="entry name" value="LysR_HTH_N"/>
</dbReference>
<accession>A0A4P8IAL7</accession>
<dbReference type="InterPro" id="IPR005119">
    <property type="entry name" value="LysR_subst-bd"/>
</dbReference>
<dbReference type="SUPFAM" id="SSF53850">
    <property type="entry name" value="Periplasmic binding protein-like II"/>
    <property type="match status" value="1"/>
</dbReference>
<dbReference type="FunFam" id="1.10.10.10:FF:000001">
    <property type="entry name" value="LysR family transcriptional regulator"/>
    <property type="match status" value="1"/>
</dbReference>
<dbReference type="AlphaFoldDB" id="A0A4P8IAL7"/>
<dbReference type="Gene3D" id="3.40.190.290">
    <property type="match status" value="1"/>
</dbReference>
<protein>
    <submittedName>
        <fullName evidence="6">Transcriptional regulator, LysR family</fullName>
    </submittedName>
</protein>
<dbReference type="GO" id="GO:0003677">
    <property type="term" value="F:DNA binding"/>
    <property type="evidence" value="ECO:0007669"/>
    <property type="project" value="UniProtKB-KW"/>
</dbReference>
<keyword evidence="7" id="KW-1185">Reference proteome</keyword>
<dbReference type="KEGG" id="arf:AR1Y2_0127"/>
<dbReference type="Pfam" id="PF00126">
    <property type="entry name" value="HTH_1"/>
    <property type="match status" value="1"/>
</dbReference>
<dbReference type="GO" id="GO:0032993">
    <property type="term" value="C:protein-DNA complex"/>
    <property type="evidence" value="ECO:0007669"/>
    <property type="project" value="TreeGrafter"/>
</dbReference>
<dbReference type="EMBL" id="CP040058">
    <property type="protein sequence ID" value="QCP33581.1"/>
    <property type="molecule type" value="Genomic_DNA"/>
</dbReference>
<keyword evidence="3" id="KW-0238">DNA-binding</keyword>
<organism evidence="6 7">
    <name type="scientific">Anaerostipes rhamnosivorans</name>
    <dbReference type="NCBI Taxonomy" id="1229621"/>
    <lineage>
        <taxon>Bacteria</taxon>
        <taxon>Bacillati</taxon>
        <taxon>Bacillota</taxon>
        <taxon>Clostridia</taxon>
        <taxon>Lachnospirales</taxon>
        <taxon>Lachnospiraceae</taxon>
        <taxon>Anaerostipes</taxon>
    </lineage>
</organism>
<dbReference type="SUPFAM" id="SSF46785">
    <property type="entry name" value="Winged helix' DNA-binding domain"/>
    <property type="match status" value="1"/>
</dbReference>
<dbReference type="InterPro" id="IPR036388">
    <property type="entry name" value="WH-like_DNA-bd_sf"/>
</dbReference>
<dbReference type="PROSITE" id="PS50931">
    <property type="entry name" value="HTH_LYSR"/>
    <property type="match status" value="1"/>
</dbReference>
<dbReference type="Gene3D" id="1.10.10.10">
    <property type="entry name" value="Winged helix-like DNA-binding domain superfamily/Winged helix DNA-binding domain"/>
    <property type="match status" value="1"/>
</dbReference>
<dbReference type="InterPro" id="IPR036390">
    <property type="entry name" value="WH_DNA-bd_sf"/>
</dbReference>
<dbReference type="Pfam" id="PF03466">
    <property type="entry name" value="LysR_substrate"/>
    <property type="match status" value="1"/>
</dbReference>
<feature type="domain" description="HTH lysR-type" evidence="5">
    <location>
        <begin position="1"/>
        <end position="58"/>
    </location>
</feature>
<dbReference type="Proteomes" id="UP000298653">
    <property type="component" value="Chromosome"/>
</dbReference>
<keyword evidence="2" id="KW-0805">Transcription regulation</keyword>
<evidence type="ECO:0000313" key="7">
    <source>
        <dbReference type="Proteomes" id="UP000298653"/>
    </source>
</evidence>
<evidence type="ECO:0000313" key="6">
    <source>
        <dbReference type="EMBL" id="QCP33581.1"/>
    </source>
</evidence>
<comment type="similarity">
    <text evidence="1">Belongs to the LysR transcriptional regulatory family.</text>
</comment>
<dbReference type="OrthoDB" id="1652954at2"/>
<dbReference type="CDD" id="cd05466">
    <property type="entry name" value="PBP2_LTTR_substrate"/>
    <property type="match status" value="1"/>
</dbReference>
<dbReference type="RefSeq" id="WP_137327239.1">
    <property type="nucleotide sequence ID" value="NZ_CP040058.1"/>
</dbReference>
<evidence type="ECO:0000256" key="2">
    <source>
        <dbReference type="ARBA" id="ARBA00023015"/>
    </source>
</evidence>
<evidence type="ECO:0000259" key="5">
    <source>
        <dbReference type="PROSITE" id="PS50931"/>
    </source>
</evidence>
<sequence length="293" mass="33171">MTFEQLSDMIAVVENDTFLEAAETLNISQSTLSKKIIKLERELNVKLFDRSKRKASLTEAGRIFYEEACRLNQDYFEMLTRLKPYQGNRRQRLCIGTLPILTQYNLTARLKLFTEQNTWIDFSFEETEEAQLLVGLRQKKYDYIIARENLFSKLGCVSVPLAEDELMAVLPENHRLCSCSSVKLTDLYDEKFILMNAYTSIHQLCIQILKDAGITPEIVRTGRVESIISGVAVGEGISLLAKSNFRIFQAGQVKVVPLDPPTKLSVVLAKLAGTAQTDAMRIFADYMCNGCEV</sequence>
<keyword evidence="4" id="KW-0804">Transcription</keyword>
<dbReference type="PANTHER" id="PTHR30346">
    <property type="entry name" value="TRANSCRIPTIONAL DUAL REGULATOR HCAR-RELATED"/>
    <property type="match status" value="1"/>
</dbReference>
<proteinExistence type="inferred from homology"/>